<keyword evidence="2" id="KW-0843">Virulence</keyword>
<reference evidence="9" key="1">
    <citation type="submission" date="2023-06" db="EMBL/GenBank/DDBJ databases">
        <title>Genome-scale phylogeny and comparative genomics of the fungal order Sordariales.</title>
        <authorList>
            <consortium name="Lawrence Berkeley National Laboratory"/>
            <person name="Hensen N."/>
            <person name="Bonometti L."/>
            <person name="Westerberg I."/>
            <person name="Brannstrom I.O."/>
            <person name="Guillou S."/>
            <person name="Cros-Aarteil S."/>
            <person name="Calhoun S."/>
            <person name="Haridas S."/>
            <person name="Kuo A."/>
            <person name="Mondo S."/>
            <person name="Pangilinan J."/>
            <person name="Riley R."/>
            <person name="Labutti K."/>
            <person name="Andreopoulos B."/>
            <person name="Lipzen A."/>
            <person name="Chen C."/>
            <person name="Yanf M."/>
            <person name="Daum C."/>
            <person name="Ng V."/>
            <person name="Clum A."/>
            <person name="Steindorff A."/>
            <person name="Ohm R."/>
            <person name="Martin F."/>
            <person name="Silar P."/>
            <person name="Natvig D."/>
            <person name="Lalanne C."/>
            <person name="Gautier V."/>
            <person name="Ament-Velasquez S.L."/>
            <person name="Kruys A."/>
            <person name="Hutchinson M.I."/>
            <person name="Powell A.J."/>
            <person name="Barry K."/>
            <person name="Miller A.N."/>
            <person name="Grigoriev I.V."/>
            <person name="Debuchy R."/>
            <person name="Gladieux P."/>
            <person name="Thoren M.H."/>
            <person name="Johannesson H."/>
        </authorList>
    </citation>
    <scope>NUCLEOTIDE SEQUENCE</scope>
    <source>
        <strain evidence="9">SMH2532-1</strain>
    </source>
</reference>
<feature type="disulfide bond" evidence="4">
    <location>
        <begin position="110"/>
        <end position="125"/>
    </location>
</feature>
<dbReference type="PROSITE" id="PS51782">
    <property type="entry name" value="LYSM"/>
    <property type="match status" value="2"/>
</dbReference>
<feature type="domain" description="LysM" evidence="8">
    <location>
        <begin position="304"/>
        <end position="352"/>
    </location>
</feature>
<dbReference type="PANTHER" id="PTHR34997:SF1">
    <property type="entry name" value="PEPTIDOGLYCAN-BINDING LYSIN DOMAIN"/>
    <property type="match status" value="1"/>
</dbReference>
<dbReference type="CDD" id="cd11618">
    <property type="entry name" value="ChtBD1_1"/>
    <property type="match status" value="1"/>
</dbReference>
<dbReference type="InterPro" id="IPR052210">
    <property type="entry name" value="LysM1-like"/>
</dbReference>
<dbReference type="InterPro" id="IPR036861">
    <property type="entry name" value="Endochitinase-like_sf"/>
</dbReference>
<evidence type="ECO:0000259" key="7">
    <source>
        <dbReference type="PROSITE" id="PS50941"/>
    </source>
</evidence>
<name>A0AA39XWC1_9PEZI</name>
<dbReference type="SMART" id="SM00270">
    <property type="entry name" value="ChtBD1"/>
    <property type="match status" value="1"/>
</dbReference>
<dbReference type="CDD" id="cd00118">
    <property type="entry name" value="LysM"/>
    <property type="match status" value="1"/>
</dbReference>
<dbReference type="SUPFAM" id="SSF57016">
    <property type="entry name" value="Plant lectins/antimicrobial peptides"/>
    <property type="match status" value="1"/>
</dbReference>
<dbReference type="AlphaFoldDB" id="A0AA39XWC1"/>
<keyword evidence="1 4" id="KW-0147">Chitin-binding</keyword>
<evidence type="ECO:0000256" key="3">
    <source>
        <dbReference type="ARBA" id="ARBA00044955"/>
    </source>
</evidence>
<gene>
    <name evidence="9" type="ORF">B0T16DRAFT_496171</name>
</gene>
<feature type="domain" description="Chitin-binding type-1" evidence="7">
    <location>
        <begin position="107"/>
        <end position="151"/>
    </location>
</feature>
<dbReference type="EMBL" id="JAULSV010000006">
    <property type="protein sequence ID" value="KAK0641473.1"/>
    <property type="molecule type" value="Genomic_DNA"/>
</dbReference>
<feature type="disulfide bond" evidence="4">
    <location>
        <begin position="124"/>
        <end position="138"/>
    </location>
</feature>
<evidence type="ECO:0000256" key="5">
    <source>
        <dbReference type="SAM" id="MobiDB-lite"/>
    </source>
</evidence>
<comment type="caution">
    <text evidence="4">Lacks conserved residue(s) required for the propagation of feature annotation.</text>
</comment>
<protein>
    <recommendedName>
        <fullName evidence="11">Chitin-binding type-1 domain-containing protein</fullName>
    </recommendedName>
</protein>
<accession>A0AA39XWC1</accession>
<dbReference type="Proteomes" id="UP001174936">
    <property type="component" value="Unassembled WGS sequence"/>
</dbReference>
<sequence>MRLSPALATLVFLAHGAWAAEPCTLVVTARPGDTCVSLSEVSGITVSQFLRANPGITTCSNLTSGARYCVDPNYVVSSTSRTPAATNTNPPAGGGGGGASPLVVTVDGQCGNGLTCLGSAFGDCCSKHGWCGSSADHCGSECQAAFGRCGSGGGSPSSGGPTTTAQPTTGGNVAVTATVYVTSTVTAPGLATTTATQIVRQTVSVTVKENNGIFTATSTVLVTQSSLTFISSTVTTIKTVTITDARQCTGRSVNDGPTSATLAGVMPRHAEPTGTAKVTAVDIPGQAMAYPSPTQPGTVADCQTFYRIKQDDSCEGIVNRHAGAFGMQELYAWNQQIIGDCQGLWLGHWICVGV</sequence>
<dbReference type="Gene3D" id="3.10.350.10">
    <property type="entry name" value="LysM domain"/>
    <property type="match status" value="2"/>
</dbReference>
<evidence type="ECO:0000256" key="4">
    <source>
        <dbReference type="PROSITE-ProRule" id="PRU00261"/>
    </source>
</evidence>
<comment type="caution">
    <text evidence="9">The sequence shown here is derived from an EMBL/GenBank/DDBJ whole genome shotgun (WGS) entry which is preliminary data.</text>
</comment>
<evidence type="ECO:0008006" key="11">
    <source>
        <dbReference type="Google" id="ProtNLM"/>
    </source>
</evidence>
<feature type="signal peptide" evidence="6">
    <location>
        <begin position="1"/>
        <end position="19"/>
    </location>
</feature>
<dbReference type="Gene3D" id="3.30.60.10">
    <property type="entry name" value="Endochitinase-like"/>
    <property type="match status" value="1"/>
</dbReference>
<organism evidence="9 10">
    <name type="scientific">Cercophora newfieldiana</name>
    <dbReference type="NCBI Taxonomy" id="92897"/>
    <lineage>
        <taxon>Eukaryota</taxon>
        <taxon>Fungi</taxon>
        <taxon>Dikarya</taxon>
        <taxon>Ascomycota</taxon>
        <taxon>Pezizomycotina</taxon>
        <taxon>Sordariomycetes</taxon>
        <taxon>Sordariomycetidae</taxon>
        <taxon>Sordariales</taxon>
        <taxon>Lasiosphaeriaceae</taxon>
        <taxon>Cercophora</taxon>
    </lineage>
</organism>
<evidence type="ECO:0000259" key="8">
    <source>
        <dbReference type="PROSITE" id="PS51782"/>
    </source>
</evidence>
<evidence type="ECO:0000256" key="1">
    <source>
        <dbReference type="ARBA" id="ARBA00022669"/>
    </source>
</evidence>
<dbReference type="PROSITE" id="PS50941">
    <property type="entry name" value="CHIT_BIND_I_2"/>
    <property type="match status" value="1"/>
</dbReference>
<dbReference type="InterPro" id="IPR036779">
    <property type="entry name" value="LysM_dom_sf"/>
</dbReference>
<evidence type="ECO:0000313" key="10">
    <source>
        <dbReference type="Proteomes" id="UP001174936"/>
    </source>
</evidence>
<keyword evidence="4" id="KW-1015">Disulfide bond</keyword>
<dbReference type="Pfam" id="PF01476">
    <property type="entry name" value="LysM"/>
    <property type="match status" value="1"/>
</dbReference>
<evidence type="ECO:0000256" key="2">
    <source>
        <dbReference type="ARBA" id="ARBA00023026"/>
    </source>
</evidence>
<dbReference type="SUPFAM" id="SSF54106">
    <property type="entry name" value="LysM domain"/>
    <property type="match status" value="2"/>
</dbReference>
<evidence type="ECO:0000256" key="6">
    <source>
        <dbReference type="SAM" id="SignalP"/>
    </source>
</evidence>
<dbReference type="SMART" id="SM00257">
    <property type="entry name" value="LysM"/>
    <property type="match status" value="2"/>
</dbReference>
<dbReference type="InterPro" id="IPR018392">
    <property type="entry name" value="LysM"/>
</dbReference>
<feature type="domain" description="LysM" evidence="8">
    <location>
        <begin position="25"/>
        <end position="70"/>
    </location>
</feature>
<evidence type="ECO:0000313" key="9">
    <source>
        <dbReference type="EMBL" id="KAK0641473.1"/>
    </source>
</evidence>
<keyword evidence="10" id="KW-1185">Reference proteome</keyword>
<dbReference type="PANTHER" id="PTHR34997">
    <property type="entry name" value="AM15"/>
    <property type="match status" value="1"/>
</dbReference>
<feature type="chain" id="PRO_5041371276" description="Chitin-binding type-1 domain-containing protein" evidence="6">
    <location>
        <begin position="20"/>
        <end position="354"/>
    </location>
</feature>
<dbReference type="InterPro" id="IPR001002">
    <property type="entry name" value="Chitin-bd_1"/>
</dbReference>
<feature type="region of interest" description="Disordered" evidence="5">
    <location>
        <begin position="78"/>
        <end position="98"/>
    </location>
</feature>
<dbReference type="GO" id="GO:0008061">
    <property type="term" value="F:chitin binding"/>
    <property type="evidence" value="ECO:0007669"/>
    <property type="project" value="UniProtKB-UniRule"/>
</dbReference>
<comment type="similarity">
    <text evidence="3">Belongs to the secreted LysM effector family.</text>
</comment>
<keyword evidence="6" id="KW-0732">Signal</keyword>
<feature type="compositionally biased region" description="Low complexity" evidence="5">
    <location>
        <begin position="78"/>
        <end position="91"/>
    </location>
</feature>
<proteinExistence type="inferred from homology"/>